<proteinExistence type="predicted"/>
<evidence type="ECO:0008006" key="3">
    <source>
        <dbReference type="Google" id="ProtNLM"/>
    </source>
</evidence>
<gene>
    <name evidence="1" type="ORF">PHLGIDRAFT_26549</name>
</gene>
<accession>A0A0C3S3P0</accession>
<dbReference type="Pfam" id="PF09471">
    <property type="entry name" value="Peptidase_M64"/>
    <property type="match status" value="1"/>
</dbReference>
<dbReference type="InterPro" id="IPR019026">
    <property type="entry name" value="Peptidase_M64_IgA"/>
</dbReference>
<dbReference type="AlphaFoldDB" id="A0A0C3S3P0"/>
<keyword evidence="2" id="KW-1185">Reference proteome</keyword>
<sequence>MAGHETPPCFELTPTSPPSLSIKPLIQSGDSSNRVDLVFFSDGYLAEEESKFFDDALRLAQDISQNHTFNTVQPLLNFWAAFTPSNESGVGAGGKPKDTPFGLYRDGTELRGVYYSKPEVARAACLSLGDQCDYPILMGNDPLYGGLGGEFTVITPSLANGPLVLRHELGHSVIDVGEEYDGGYGYFGVNAAQNMSQPVSWAHWLGSSTANYTETSTAAPAARSERAVMPLQDYAWTLLNTTTSWTANFSASGTYSRHLVRFSLSGMPESSDLTVELDGEDLKWAPRQYIGVDRWHYDVHRNGGLSDGTHEVKFTLNNADREGVAQLCSVEILEFGSEGEFNATPGHYSMYPTFSLNNATTFRPTNEDCLMRQVTTPNFCSVCIEGLWMSLLRHVDLIDAVDTASAEGKLVANLRLVPLAGLRPAAVEPRESYAVYWTKDGAILTEFTNKTRLEIDVADKDALYAVDVHYTTDEIRVDSDDLTRSHREVTFAGARTD</sequence>
<dbReference type="InterPro" id="IPR024079">
    <property type="entry name" value="MetalloPept_cat_dom_sf"/>
</dbReference>
<organism evidence="1 2">
    <name type="scientific">Phlebiopsis gigantea (strain 11061_1 CR5-6)</name>
    <name type="common">White-rot fungus</name>
    <name type="synonym">Peniophora gigantea</name>
    <dbReference type="NCBI Taxonomy" id="745531"/>
    <lineage>
        <taxon>Eukaryota</taxon>
        <taxon>Fungi</taxon>
        <taxon>Dikarya</taxon>
        <taxon>Basidiomycota</taxon>
        <taxon>Agaricomycotina</taxon>
        <taxon>Agaricomycetes</taxon>
        <taxon>Polyporales</taxon>
        <taxon>Phanerochaetaceae</taxon>
        <taxon>Phlebiopsis</taxon>
    </lineage>
</organism>
<reference evidence="1 2" key="1">
    <citation type="journal article" date="2014" name="PLoS Genet.">
        <title>Analysis of the Phlebiopsis gigantea genome, transcriptome and secretome provides insight into its pioneer colonization strategies of wood.</title>
        <authorList>
            <person name="Hori C."/>
            <person name="Ishida T."/>
            <person name="Igarashi K."/>
            <person name="Samejima M."/>
            <person name="Suzuki H."/>
            <person name="Master E."/>
            <person name="Ferreira P."/>
            <person name="Ruiz-Duenas F.J."/>
            <person name="Held B."/>
            <person name="Canessa P."/>
            <person name="Larrondo L.F."/>
            <person name="Schmoll M."/>
            <person name="Druzhinina I.S."/>
            <person name="Kubicek C.P."/>
            <person name="Gaskell J.A."/>
            <person name="Kersten P."/>
            <person name="St John F."/>
            <person name="Glasner J."/>
            <person name="Sabat G."/>
            <person name="Splinter BonDurant S."/>
            <person name="Syed K."/>
            <person name="Yadav J."/>
            <person name="Mgbeahuruike A.C."/>
            <person name="Kovalchuk A."/>
            <person name="Asiegbu F.O."/>
            <person name="Lackner G."/>
            <person name="Hoffmeister D."/>
            <person name="Rencoret J."/>
            <person name="Gutierrez A."/>
            <person name="Sun H."/>
            <person name="Lindquist E."/>
            <person name="Barry K."/>
            <person name="Riley R."/>
            <person name="Grigoriev I.V."/>
            <person name="Henrissat B."/>
            <person name="Kues U."/>
            <person name="Berka R.M."/>
            <person name="Martinez A.T."/>
            <person name="Covert S.F."/>
            <person name="Blanchette R.A."/>
            <person name="Cullen D."/>
        </authorList>
    </citation>
    <scope>NUCLEOTIDE SEQUENCE [LARGE SCALE GENOMIC DNA]</scope>
    <source>
        <strain evidence="1 2">11061_1 CR5-6</strain>
    </source>
</reference>
<protein>
    <recommendedName>
        <fullName evidence="3">IgA peptidase M64-domain-containing protein</fullName>
    </recommendedName>
</protein>
<dbReference type="OrthoDB" id="2961863at2759"/>
<dbReference type="GO" id="GO:0008237">
    <property type="term" value="F:metallopeptidase activity"/>
    <property type="evidence" value="ECO:0007669"/>
    <property type="project" value="InterPro"/>
</dbReference>
<evidence type="ECO:0000313" key="1">
    <source>
        <dbReference type="EMBL" id="KIP02525.1"/>
    </source>
</evidence>
<name>A0A0C3S3P0_PHLG1</name>
<dbReference type="HOGENOM" id="CLU_030040_0_0_1"/>
<dbReference type="Proteomes" id="UP000053257">
    <property type="component" value="Unassembled WGS sequence"/>
</dbReference>
<dbReference type="Gene3D" id="3.40.390.10">
    <property type="entry name" value="Collagenase (Catalytic Domain)"/>
    <property type="match status" value="1"/>
</dbReference>
<evidence type="ECO:0000313" key="2">
    <source>
        <dbReference type="Proteomes" id="UP000053257"/>
    </source>
</evidence>
<dbReference type="EMBL" id="KN840669">
    <property type="protein sequence ID" value="KIP02525.1"/>
    <property type="molecule type" value="Genomic_DNA"/>
</dbReference>